<keyword evidence="4 11" id="KW-0812">Transmembrane</keyword>
<evidence type="ECO:0000256" key="8">
    <source>
        <dbReference type="ARBA" id="ARBA00022989"/>
    </source>
</evidence>
<keyword evidence="7" id="KW-0067">ATP-binding</keyword>
<dbReference type="EMBL" id="JAFLRJ010000040">
    <property type="protein sequence ID" value="MBO0511290.1"/>
    <property type="molecule type" value="Genomic_DNA"/>
</dbReference>
<dbReference type="InterPro" id="IPR007795">
    <property type="entry name" value="T7SS_EccB"/>
</dbReference>
<sequence length="538" mass="55601">MATRKDELSAYSFARKRTVAAFLAPSPGGSEEGAPRPLKTVMPSLIVGVVLVVGCVGWGVIKPSAPKGWDTPGQYIIVDSDSTTRYVVLEDKGAGGKKVPTLHPVLNYASAKLLLDKGKGTVLEVKGSEIDKSGIAHGSTLGISYAPDRLPTAADAEKVKVWAVCERPSSGTTTNIDRAVFVLNEKDASAVTDPKKGALGPRDVLYVTDSKDAKTIGAQYIVDSNGTRFLIGDPKTIEGTPKGTAQEQLRAAVIGGSSIPQRVSTEWLNTLNDGGTIAFPTIPGTGTPTTAKGNLPAEAQTVGTVVKAKDAQGDQYYVVLQDQIAMISPFVAQLILAEHDVSGNGAAVAVPVSTGAVIAANGAAAQTFYANKGWPKSGLKWANTSEVTEGLKARNTSCSVYKGTVSAGKVAKPELTAWAGSAYPKNVVAESLNAYVSSGSGLLFKEISGTVAGGGAQYLLTDTGLRYALPANNDSTAENAATSTSPSTGEDASETDKARTRLGYEKVAATALVPATWAEFIPKGPTLDTGAASQPQGQ</sequence>
<evidence type="ECO:0000256" key="3">
    <source>
        <dbReference type="ARBA" id="ARBA00022475"/>
    </source>
</evidence>
<evidence type="ECO:0000256" key="6">
    <source>
        <dbReference type="ARBA" id="ARBA00022801"/>
    </source>
</evidence>
<dbReference type="PANTHER" id="PTHR40765:SF2">
    <property type="entry name" value="ESX-2 SECRETION SYSTEM ATPASE ECCB2"/>
    <property type="match status" value="1"/>
</dbReference>
<comment type="similarity">
    <text evidence="2">Belongs to the EccB family.</text>
</comment>
<evidence type="ECO:0000256" key="4">
    <source>
        <dbReference type="ARBA" id="ARBA00022692"/>
    </source>
</evidence>
<dbReference type="PANTHER" id="PTHR40765">
    <property type="entry name" value="ESX-2 SECRETION SYSTEM ATPASE ECCB2"/>
    <property type="match status" value="1"/>
</dbReference>
<reference evidence="12" key="1">
    <citation type="submission" date="2021-03" db="EMBL/GenBank/DDBJ databases">
        <title>Streptomyces poriferae sp. nov., a novel marine sponge-derived Actinobacteria species with anti-MRSA activity.</title>
        <authorList>
            <person name="Sandoval-Powers M."/>
            <person name="Kralova S."/>
            <person name="Nguyen G.-S."/>
            <person name="Fawwal D."/>
            <person name="Degnes K."/>
            <person name="Klinkenberg G."/>
            <person name="Sletta H."/>
            <person name="Wentzel A."/>
            <person name="Liles M.R."/>
        </authorList>
    </citation>
    <scope>NUCLEOTIDE SEQUENCE</scope>
    <source>
        <strain evidence="12">DSM 41794</strain>
    </source>
</reference>
<evidence type="ECO:0000313" key="12">
    <source>
        <dbReference type="EMBL" id="MBO0511290.1"/>
    </source>
</evidence>
<dbReference type="Pfam" id="PF05108">
    <property type="entry name" value="T7SS_ESX1_EccB"/>
    <property type="match status" value="1"/>
</dbReference>
<evidence type="ECO:0000256" key="9">
    <source>
        <dbReference type="ARBA" id="ARBA00023136"/>
    </source>
</evidence>
<keyword evidence="9 11" id="KW-0472">Membrane</keyword>
<dbReference type="RefSeq" id="WP_206960715.1">
    <property type="nucleotide sequence ID" value="NZ_BAAAJJ010000011.1"/>
</dbReference>
<dbReference type="Gene3D" id="3.30.2390.20">
    <property type="entry name" value="Type VII secretion system EccB, repeat 1 domain"/>
    <property type="match status" value="1"/>
</dbReference>
<keyword evidence="6" id="KW-0378">Hydrolase</keyword>
<evidence type="ECO:0000256" key="2">
    <source>
        <dbReference type="ARBA" id="ARBA00008149"/>
    </source>
</evidence>
<feature type="transmembrane region" description="Helical" evidence="11">
    <location>
        <begin position="41"/>
        <end position="61"/>
    </location>
</feature>
<evidence type="ECO:0000256" key="7">
    <source>
        <dbReference type="ARBA" id="ARBA00022840"/>
    </source>
</evidence>
<dbReference type="Proteomes" id="UP000664167">
    <property type="component" value="Unassembled WGS sequence"/>
</dbReference>
<comment type="caution">
    <text evidence="12">The sequence shown here is derived from an EMBL/GenBank/DDBJ whole genome shotgun (WGS) entry which is preliminary data.</text>
</comment>
<dbReference type="GO" id="GO:0016787">
    <property type="term" value="F:hydrolase activity"/>
    <property type="evidence" value="ECO:0007669"/>
    <property type="project" value="UniProtKB-KW"/>
</dbReference>
<protein>
    <submittedName>
        <fullName evidence="12">Type VII secretion protein EccB</fullName>
    </submittedName>
</protein>
<comment type="subcellular location">
    <subcellularLocation>
        <location evidence="1">Cell membrane</location>
        <topology evidence="1">Single-pass membrane protein</topology>
    </subcellularLocation>
</comment>
<dbReference type="GO" id="GO:0005886">
    <property type="term" value="C:plasma membrane"/>
    <property type="evidence" value="ECO:0007669"/>
    <property type="project" value="UniProtKB-SubCell"/>
</dbReference>
<name>A0A939F6H4_9ACTN</name>
<feature type="compositionally biased region" description="Polar residues" evidence="10">
    <location>
        <begin position="475"/>
        <end position="490"/>
    </location>
</feature>
<keyword evidence="3" id="KW-1003">Cell membrane</keyword>
<gene>
    <name evidence="12" type="primary">eccB</name>
    <name evidence="12" type="ORF">J0695_05620</name>
</gene>
<feature type="region of interest" description="Disordered" evidence="10">
    <location>
        <begin position="475"/>
        <end position="500"/>
    </location>
</feature>
<dbReference type="InterPro" id="IPR044857">
    <property type="entry name" value="T7SS_EccB_R1"/>
</dbReference>
<dbReference type="AlphaFoldDB" id="A0A939F6H4"/>
<organism evidence="12 13">
    <name type="scientific">Streptomyces beijiangensis</name>
    <dbReference type="NCBI Taxonomy" id="163361"/>
    <lineage>
        <taxon>Bacteria</taxon>
        <taxon>Bacillati</taxon>
        <taxon>Actinomycetota</taxon>
        <taxon>Actinomycetes</taxon>
        <taxon>Kitasatosporales</taxon>
        <taxon>Streptomycetaceae</taxon>
        <taxon>Streptomyces</taxon>
    </lineage>
</organism>
<dbReference type="Gene3D" id="2.40.50.910">
    <property type="entry name" value="Type VII secretion system EccB, repeat 3 domain"/>
    <property type="match status" value="1"/>
</dbReference>
<evidence type="ECO:0000256" key="10">
    <source>
        <dbReference type="SAM" id="MobiDB-lite"/>
    </source>
</evidence>
<evidence type="ECO:0000313" key="13">
    <source>
        <dbReference type="Proteomes" id="UP000664167"/>
    </source>
</evidence>
<proteinExistence type="inferred from homology"/>
<evidence type="ECO:0000256" key="11">
    <source>
        <dbReference type="SAM" id="Phobius"/>
    </source>
</evidence>
<keyword evidence="8 11" id="KW-1133">Transmembrane helix</keyword>
<evidence type="ECO:0000256" key="1">
    <source>
        <dbReference type="ARBA" id="ARBA00004162"/>
    </source>
</evidence>
<keyword evidence="5" id="KW-0547">Nucleotide-binding</keyword>
<dbReference type="GO" id="GO:0005576">
    <property type="term" value="C:extracellular region"/>
    <property type="evidence" value="ECO:0007669"/>
    <property type="project" value="TreeGrafter"/>
</dbReference>
<dbReference type="InterPro" id="IPR042485">
    <property type="entry name" value="T7SS_EccB_R3"/>
</dbReference>
<evidence type="ECO:0000256" key="5">
    <source>
        <dbReference type="ARBA" id="ARBA00022741"/>
    </source>
</evidence>
<keyword evidence="13" id="KW-1185">Reference proteome</keyword>
<dbReference type="NCBIfam" id="TIGR03919">
    <property type="entry name" value="T7SS_EccB"/>
    <property type="match status" value="1"/>
</dbReference>
<accession>A0A939F6H4</accession>
<dbReference type="GO" id="GO:0005524">
    <property type="term" value="F:ATP binding"/>
    <property type="evidence" value="ECO:0007669"/>
    <property type="project" value="UniProtKB-KW"/>
</dbReference>